<proteinExistence type="predicted"/>
<dbReference type="Gene3D" id="3.90.70.10">
    <property type="entry name" value="Cysteine proteinases"/>
    <property type="match status" value="1"/>
</dbReference>
<gene>
    <name evidence="1" type="ORF">UC8_26670</name>
</gene>
<name>A0A5B9QSE3_9BACT</name>
<reference evidence="1 2" key="1">
    <citation type="submission" date="2019-08" db="EMBL/GenBank/DDBJ databases">
        <title>Deep-cultivation of Planctomycetes and their phenomic and genomic characterization uncovers novel biology.</title>
        <authorList>
            <person name="Wiegand S."/>
            <person name="Jogler M."/>
            <person name="Boedeker C."/>
            <person name="Pinto D."/>
            <person name="Vollmers J."/>
            <person name="Rivas-Marin E."/>
            <person name="Kohn T."/>
            <person name="Peeters S.H."/>
            <person name="Heuer A."/>
            <person name="Rast P."/>
            <person name="Oberbeckmann S."/>
            <person name="Bunk B."/>
            <person name="Jeske O."/>
            <person name="Meyerdierks A."/>
            <person name="Storesund J.E."/>
            <person name="Kallscheuer N."/>
            <person name="Luecker S."/>
            <person name="Lage O.M."/>
            <person name="Pohl T."/>
            <person name="Merkel B.J."/>
            <person name="Hornburger P."/>
            <person name="Mueller R.-W."/>
            <person name="Bruemmer F."/>
            <person name="Labrenz M."/>
            <person name="Spormann A.M."/>
            <person name="Op den Camp H."/>
            <person name="Overmann J."/>
            <person name="Amann R."/>
            <person name="Jetten M.S.M."/>
            <person name="Mascher T."/>
            <person name="Medema M.H."/>
            <person name="Devos D.P."/>
            <person name="Kaster A.-K."/>
            <person name="Ovreas L."/>
            <person name="Rohde M."/>
            <person name="Galperin M.Y."/>
            <person name="Jogler C."/>
        </authorList>
    </citation>
    <scope>NUCLEOTIDE SEQUENCE [LARGE SCALE GENOMIC DNA]</scope>
    <source>
        <strain evidence="1 2">UC8</strain>
    </source>
</reference>
<dbReference type="EMBL" id="CP042914">
    <property type="protein sequence ID" value="QEG40650.1"/>
    <property type="molecule type" value="Genomic_DNA"/>
</dbReference>
<protein>
    <recommendedName>
        <fullName evidence="3">Peptidase C39 domain-containing protein</fullName>
    </recommendedName>
</protein>
<evidence type="ECO:0000313" key="2">
    <source>
        <dbReference type="Proteomes" id="UP000325286"/>
    </source>
</evidence>
<keyword evidence="2" id="KW-1185">Reference proteome</keyword>
<dbReference type="AlphaFoldDB" id="A0A5B9QSE3"/>
<dbReference type="KEGG" id="rul:UC8_26670"/>
<accession>A0A5B9QSE3</accession>
<evidence type="ECO:0000313" key="1">
    <source>
        <dbReference type="EMBL" id="QEG40650.1"/>
    </source>
</evidence>
<dbReference type="Proteomes" id="UP000325286">
    <property type="component" value="Chromosome"/>
</dbReference>
<organism evidence="1 2">
    <name type="scientific">Roseimaritima ulvae</name>
    <dbReference type="NCBI Taxonomy" id="980254"/>
    <lineage>
        <taxon>Bacteria</taxon>
        <taxon>Pseudomonadati</taxon>
        <taxon>Planctomycetota</taxon>
        <taxon>Planctomycetia</taxon>
        <taxon>Pirellulales</taxon>
        <taxon>Pirellulaceae</taxon>
        <taxon>Roseimaritima</taxon>
    </lineage>
</organism>
<evidence type="ECO:0008006" key="3">
    <source>
        <dbReference type="Google" id="ProtNLM"/>
    </source>
</evidence>
<sequence>MERSVESIYTRVARPDPFGTLAARSYRLAAYAMSCGLEAVTVQCRSERWRDALHYVKQQNLSVIVNHQAAHAPDEGHFSVLTNIDEATVEMDDPFKGPGQRVSLERMHSLWQPNRETVGFILIAIGPRTSEANTAARCESPSCPGCGTRLPLSPSPMFVEADWQADGRWKRFFCHGCDAGFSTRGS</sequence>